<evidence type="ECO:0000313" key="18">
    <source>
        <dbReference type="Proteomes" id="UP000263489"/>
    </source>
</evidence>
<dbReference type="SUPFAM" id="SSF53067">
    <property type="entry name" value="Actin-like ATPase domain"/>
    <property type="match status" value="2"/>
</dbReference>
<comment type="similarity">
    <text evidence="14 16">Belongs to the type III pantothenate kinase family.</text>
</comment>
<sequence length="244" mass="26375">MNLFIDAGNTRLKWCLANQDEVLASGTGSLEDENPLGMSGELIGKVVSVAISTVASEERRTHLAGSVEKLCQAPVRFYWSEQSRNGLMNAYQDVSRMGADRWHGMYGAWLDHRQGFAVLDAGSAVTVDYVDRHGQHLGGYILPGLQMMLRSLRTDAARIWFDPDQGLATDPGKSTGECVNHGLAWLSAAMIERVIADARKLSLSEILVTGGDADRLIGLGLPGISRPDLVLSGLRAIHAEETSG</sequence>
<keyword evidence="12 16" id="KW-0630">Potassium</keyword>
<comment type="cofactor">
    <cofactor evidence="2">
        <name>K(+)</name>
        <dbReference type="ChEBI" id="CHEBI:29103"/>
    </cofactor>
</comment>
<keyword evidence="8 16" id="KW-0808">Transferase</keyword>
<dbReference type="GO" id="GO:0005524">
    <property type="term" value="F:ATP binding"/>
    <property type="evidence" value="ECO:0007669"/>
    <property type="project" value="UniProtKB-UniRule"/>
</dbReference>
<evidence type="ECO:0000256" key="6">
    <source>
        <dbReference type="ARBA" id="ARBA00012102"/>
    </source>
</evidence>
<comment type="caution">
    <text evidence="17">The sequence shown here is derived from an EMBL/GenBank/DDBJ whole genome shotgun (WGS) entry which is preliminary data.</text>
</comment>
<evidence type="ECO:0000256" key="16">
    <source>
        <dbReference type="HAMAP-Rule" id="MF_01274"/>
    </source>
</evidence>
<dbReference type="RefSeq" id="WP_008174817.1">
    <property type="nucleotide sequence ID" value="NZ_CBDDHG010000002.1"/>
</dbReference>
<evidence type="ECO:0000256" key="2">
    <source>
        <dbReference type="ARBA" id="ARBA00001958"/>
    </source>
</evidence>
<feature type="binding site" evidence="16">
    <location>
        <position position="123"/>
    </location>
    <ligand>
        <name>ATP</name>
        <dbReference type="ChEBI" id="CHEBI:30616"/>
    </ligand>
</feature>
<keyword evidence="13 16" id="KW-0173">Coenzyme A biosynthesis</keyword>
<dbReference type="Gene3D" id="3.30.420.40">
    <property type="match status" value="2"/>
</dbReference>
<evidence type="ECO:0000256" key="10">
    <source>
        <dbReference type="ARBA" id="ARBA00022777"/>
    </source>
</evidence>
<comment type="subunit">
    <text evidence="5 16">Homodimer.</text>
</comment>
<dbReference type="GO" id="GO:0046872">
    <property type="term" value="F:metal ion binding"/>
    <property type="evidence" value="ECO:0007669"/>
    <property type="project" value="UniProtKB-KW"/>
</dbReference>
<dbReference type="CDD" id="cd24015">
    <property type="entry name" value="ASKHA_NBD_PanK-III"/>
    <property type="match status" value="1"/>
</dbReference>
<dbReference type="PANTHER" id="PTHR34265">
    <property type="entry name" value="TYPE III PANTOTHENATE KINASE"/>
    <property type="match status" value="1"/>
</dbReference>
<evidence type="ECO:0000256" key="3">
    <source>
        <dbReference type="ARBA" id="ARBA00004496"/>
    </source>
</evidence>
<comment type="catalytic activity">
    <reaction evidence="1 16">
        <text>(R)-pantothenate + ATP = (R)-4'-phosphopantothenate + ADP + H(+)</text>
        <dbReference type="Rhea" id="RHEA:16373"/>
        <dbReference type="ChEBI" id="CHEBI:10986"/>
        <dbReference type="ChEBI" id="CHEBI:15378"/>
        <dbReference type="ChEBI" id="CHEBI:29032"/>
        <dbReference type="ChEBI" id="CHEBI:30616"/>
        <dbReference type="ChEBI" id="CHEBI:456216"/>
        <dbReference type="EC" id="2.7.1.33"/>
    </reaction>
</comment>
<keyword evidence="10 16" id="KW-0418">Kinase</keyword>
<keyword evidence="11 16" id="KW-0067">ATP-binding</keyword>
<dbReference type="GO" id="GO:0004594">
    <property type="term" value="F:pantothenate kinase activity"/>
    <property type="evidence" value="ECO:0007669"/>
    <property type="project" value="UniProtKB-UniRule"/>
</dbReference>
<dbReference type="Proteomes" id="UP000263489">
    <property type="component" value="Unassembled WGS sequence"/>
</dbReference>
<evidence type="ECO:0000256" key="9">
    <source>
        <dbReference type="ARBA" id="ARBA00022741"/>
    </source>
</evidence>
<dbReference type="PANTHER" id="PTHR34265:SF1">
    <property type="entry name" value="TYPE III PANTOTHENATE KINASE"/>
    <property type="match status" value="1"/>
</dbReference>
<evidence type="ECO:0000256" key="15">
    <source>
        <dbReference type="ARBA" id="ARBA00040883"/>
    </source>
</evidence>
<dbReference type="AlphaFoldDB" id="A0A351PJ95"/>
<dbReference type="InterPro" id="IPR043129">
    <property type="entry name" value="ATPase_NBD"/>
</dbReference>
<dbReference type="InterPro" id="IPR004619">
    <property type="entry name" value="Type_III_PanK"/>
</dbReference>
<dbReference type="NCBIfam" id="TIGR00671">
    <property type="entry name" value="baf"/>
    <property type="match status" value="1"/>
</dbReference>
<comment type="function">
    <text evidence="16">Catalyzes the phosphorylation of pantothenate (Pan), the first step in CoA biosynthesis.</text>
</comment>
<evidence type="ECO:0000256" key="7">
    <source>
        <dbReference type="ARBA" id="ARBA00022490"/>
    </source>
</evidence>
<accession>A0A351PJ95</accession>
<evidence type="ECO:0000256" key="5">
    <source>
        <dbReference type="ARBA" id="ARBA00011738"/>
    </source>
</evidence>
<protein>
    <recommendedName>
        <fullName evidence="15 16">Type III pantothenate kinase</fullName>
        <ecNumber evidence="6 16">2.7.1.33</ecNumber>
    </recommendedName>
    <alternativeName>
        <fullName evidence="16">PanK-III</fullName>
    </alternativeName>
    <alternativeName>
        <fullName evidence="16">Pantothenic acid kinase</fullName>
    </alternativeName>
</protein>
<evidence type="ECO:0000256" key="4">
    <source>
        <dbReference type="ARBA" id="ARBA00005225"/>
    </source>
</evidence>
<feature type="binding site" evidence="16">
    <location>
        <position position="91"/>
    </location>
    <ligand>
        <name>substrate</name>
    </ligand>
</feature>
<comment type="subcellular location">
    <subcellularLocation>
        <location evidence="3 16">Cytoplasm</location>
    </subcellularLocation>
</comment>
<feature type="binding site" evidence="16">
    <location>
        <position position="175"/>
    </location>
    <ligand>
        <name>substrate</name>
    </ligand>
</feature>
<dbReference type="UniPathway" id="UPA00241">
    <property type="reaction ID" value="UER00352"/>
</dbReference>
<evidence type="ECO:0000256" key="14">
    <source>
        <dbReference type="ARBA" id="ARBA00038036"/>
    </source>
</evidence>
<dbReference type="GO" id="GO:0015937">
    <property type="term" value="P:coenzyme A biosynthetic process"/>
    <property type="evidence" value="ECO:0007669"/>
    <property type="project" value="UniProtKB-UniRule"/>
</dbReference>
<comment type="pathway">
    <text evidence="4 16">Cofactor biosynthesis; coenzyme A biosynthesis; CoA from (R)-pantothenate: step 1/5.</text>
</comment>
<dbReference type="HAMAP" id="MF_01274">
    <property type="entry name" value="Pantothen_kinase_3"/>
    <property type="match status" value="1"/>
</dbReference>
<organism evidence="17 18">
    <name type="scientific">Marinobacter adhaerens</name>
    <dbReference type="NCBI Taxonomy" id="1033846"/>
    <lineage>
        <taxon>Bacteria</taxon>
        <taxon>Pseudomonadati</taxon>
        <taxon>Pseudomonadota</taxon>
        <taxon>Gammaproteobacteria</taxon>
        <taxon>Pseudomonadales</taxon>
        <taxon>Marinobacteraceae</taxon>
        <taxon>Marinobacter</taxon>
    </lineage>
</organism>
<dbReference type="EMBL" id="DNNA01000207">
    <property type="protein sequence ID" value="HBC35192.1"/>
    <property type="molecule type" value="Genomic_DNA"/>
</dbReference>
<keyword evidence="16" id="KW-0479">Metal-binding</keyword>
<dbReference type="EC" id="2.7.1.33" evidence="6 16"/>
<keyword evidence="9 16" id="KW-0547">Nucleotide-binding</keyword>
<comment type="cofactor">
    <cofactor evidence="16">
        <name>NH4(+)</name>
        <dbReference type="ChEBI" id="CHEBI:28938"/>
    </cofactor>
    <cofactor evidence="16">
        <name>K(+)</name>
        <dbReference type="ChEBI" id="CHEBI:29103"/>
    </cofactor>
    <text evidence="16">A monovalent cation. Ammonium or potassium.</text>
</comment>
<evidence type="ECO:0000256" key="8">
    <source>
        <dbReference type="ARBA" id="ARBA00022679"/>
    </source>
</evidence>
<evidence type="ECO:0000256" key="1">
    <source>
        <dbReference type="ARBA" id="ARBA00001206"/>
    </source>
</evidence>
<feature type="binding site" evidence="16">
    <location>
        <begin position="6"/>
        <end position="13"/>
    </location>
    <ligand>
        <name>ATP</name>
        <dbReference type="ChEBI" id="CHEBI:30616"/>
    </ligand>
</feature>
<keyword evidence="7 16" id="KW-0963">Cytoplasm</keyword>
<evidence type="ECO:0000256" key="11">
    <source>
        <dbReference type="ARBA" id="ARBA00022840"/>
    </source>
</evidence>
<evidence type="ECO:0000313" key="17">
    <source>
        <dbReference type="EMBL" id="HBC35192.1"/>
    </source>
</evidence>
<reference evidence="17 18" key="1">
    <citation type="journal article" date="2018" name="Nat. Biotechnol.">
        <title>A standardized bacterial taxonomy based on genome phylogeny substantially revises the tree of life.</title>
        <authorList>
            <person name="Parks D.H."/>
            <person name="Chuvochina M."/>
            <person name="Waite D.W."/>
            <person name="Rinke C."/>
            <person name="Skarshewski A."/>
            <person name="Chaumeil P.A."/>
            <person name="Hugenholtz P."/>
        </authorList>
    </citation>
    <scope>NUCLEOTIDE SEQUENCE [LARGE SCALE GENOMIC DNA]</scope>
    <source>
        <strain evidence="17">UBA9380</strain>
    </source>
</reference>
<evidence type="ECO:0000256" key="13">
    <source>
        <dbReference type="ARBA" id="ARBA00022993"/>
    </source>
</evidence>
<name>A0A351PJ95_9GAMM</name>
<evidence type="ECO:0000256" key="12">
    <source>
        <dbReference type="ARBA" id="ARBA00022958"/>
    </source>
</evidence>
<proteinExistence type="inferred from homology"/>
<feature type="binding site" evidence="16">
    <location>
        <begin position="98"/>
        <end position="101"/>
    </location>
    <ligand>
        <name>substrate</name>
    </ligand>
</feature>
<gene>
    <name evidence="16" type="primary">coaX</name>
    <name evidence="17" type="ORF">DC045_12960</name>
</gene>
<feature type="binding site" evidence="16">
    <location>
        <position position="120"/>
    </location>
    <ligand>
        <name>K(+)</name>
        <dbReference type="ChEBI" id="CHEBI:29103"/>
    </ligand>
</feature>
<dbReference type="Pfam" id="PF03309">
    <property type="entry name" value="Pan_kinase"/>
    <property type="match status" value="1"/>
</dbReference>
<feature type="active site" description="Proton acceptor" evidence="16">
    <location>
        <position position="100"/>
    </location>
</feature>
<dbReference type="GO" id="GO:0005737">
    <property type="term" value="C:cytoplasm"/>
    <property type="evidence" value="ECO:0007669"/>
    <property type="project" value="UniProtKB-SubCell"/>
</dbReference>